<dbReference type="PANTHER" id="PTHR48475">
    <property type="entry name" value="RIBONUCLEASE H"/>
    <property type="match status" value="1"/>
</dbReference>
<dbReference type="InterPro" id="IPR036397">
    <property type="entry name" value="RNaseH_sf"/>
</dbReference>
<dbReference type="InterPro" id="IPR012337">
    <property type="entry name" value="RNaseH-like_sf"/>
</dbReference>
<dbReference type="SUPFAM" id="SSF53098">
    <property type="entry name" value="Ribonuclease H-like"/>
    <property type="match status" value="2"/>
</dbReference>
<feature type="domain" description="RNase H type-1" evidence="9">
    <location>
        <begin position="476"/>
        <end position="605"/>
    </location>
</feature>
<dbReference type="PROSITE" id="PS50878">
    <property type="entry name" value="RT_POL"/>
    <property type="match status" value="1"/>
</dbReference>
<dbReference type="InterPro" id="IPR041588">
    <property type="entry name" value="Integrase_H2C2"/>
</dbReference>
<sequence length="1053" mass="119326">MTQEETQSIQNILRSNHDIFAWTHSDMKGIHPSIASHKLNVFPAARPIRQKIRRFHPDRQRVIQDEISKLLEAGFIREVSYPDWLANVVVVPKKEGKWRVCVDYTNLNNACPKDSFPLPRIDQIVDSTSGQGMLSFLDAFSGYHQIPMSPDDEEKTAFITPHGLYCYKVMPFGLKNAGATYQRLMTKIFKPLIGRSVEVYIDDIVVKSKTREQHILHLQEVFYLLRKYDMKLNPSKCAFGVSAGKFLGFMVSQRGIEVSPDQVKAVMETPPPRNKKELQRLTGKLVALGRFIARFTDELRPFFLAIRKAGTQGWTDNCQNALERIKHCLMHPPILSSPMPKEKLYMYLAVSEWAISAVLFRCPSPKEQKPVYYVSRALADVETRYSKMELTALALRSAAQKLRPYFQAHPVIVLTDQPLRSILHKPDLTGRMLQWAIELSEFGIEFQPRLSKKGQVMADFVLEYSRRPDQHHESGEQEWWTLRVDGASRSSGSGVGLLLQSPTGEHLEQAIRLGFSASNNEAEYEAILSGLDLALALSVSKLRIYSDSQLVVRHVQKEYEAKDSRMARYLAKVRSTLQQFTEWTIEKIKRADNGRADALAGIAASLPIREAILLPIHVQANPSVAENSTCNSIEADQADDQEWTHNIAEYLRTGTLPEDPKRAHKLRVQAARFTLIGGHLYKRSFTGPYLRCLGHSEAQYVLAELHEGVCGNHTGGRSLAHRAHSQGYYWPTMKKDAATYVQKCDKCQKYAPIPHIPSIALKSVSSPWPFAQWGMDIVGPLPAAPAQKKFLLVATDYFSKWVEAEAYASIKDKDVTKFVWKNIVCRYGIPQIIIADNGPQFDSIAFRNFCSELNIRNSYSTPRYPQSNGQAEATNKTLVNALKKRLERAKGRWVEELPGVLWAYRTTPGRPTGNTPFALTYGMDAVIPTEIGLPTIRTDAAKQKDADTELGRNLDWANEVRESASIRMADYQQRASAHYNRKVRPRNFKNGTLVLRKVFENTAEVGAGKFQANWEGPYIVSKANENGAYHLQKLDGTPLLRPWNVFNLKQYYQ</sequence>
<dbReference type="Proteomes" id="UP000288805">
    <property type="component" value="Unassembled WGS sequence"/>
</dbReference>
<dbReference type="InterPro" id="IPR001584">
    <property type="entry name" value="Integrase_cat-core"/>
</dbReference>
<gene>
    <name evidence="11" type="primary">pol_1082</name>
    <name evidence="11" type="ORF">CK203_002130</name>
</gene>
<evidence type="ECO:0000256" key="4">
    <source>
        <dbReference type="ARBA" id="ARBA00022722"/>
    </source>
</evidence>
<evidence type="ECO:0000256" key="3">
    <source>
        <dbReference type="ARBA" id="ARBA00022695"/>
    </source>
</evidence>
<dbReference type="PANTHER" id="PTHR48475:SF2">
    <property type="entry name" value="RIBONUCLEASE H"/>
    <property type="match status" value="1"/>
</dbReference>
<dbReference type="Gene3D" id="3.30.70.270">
    <property type="match status" value="2"/>
</dbReference>
<reference evidence="11 12" key="1">
    <citation type="journal article" date="2018" name="PLoS Genet.">
        <title>Population sequencing reveals clonal diversity and ancestral inbreeding in the grapevine cultivar Chardonnay.</title>
        <authorList>
            <person name="Roach M.J."/>
            <person name="Johnson D.L."/>
            <person name="Bohlmann J."/>
            <person name="van Vuuren H.J."/>
            <person name="Jones S.J."/>
            <person name="Pretorius I.S."/>
            <person name="Schmidt S.A."/>
            <person name="Borneman A.R."/>
        </authorList>
    </citation>
    <scope>NUCLEOTIDE SEQUENCE [LARGE SCALE GENOMIC DNA]</scope>
    <source>
        <strain evidence="12">cv. Chardonnay</strain>
        <tissue evidence="11">Leaf</tissue>
    </source>
</reference>
<evidence type="ECO:0000313" key="11">
    <source>
        <dbReference type="EMBL" id="RVX21068.1"/>
    </source>
</evidence>
<dbReference type="GO" id="GO:0006508">
    <property type="term" value="P:proteolysis"/>
    <property type="evidence" value="ECO:0007669"/>
    <property type="project" value="UniProtKB-KW"/>
</dbReference>
<name>A0A438KIP1_VITVI</name>
<evidence type="ECO:0000256" key="5">
    <source>
        <dbReference type="ARBA" id="ARBA00022759"/>
    </source>
</evidence>
<keyword evidence="4" id="KW-0540">Nuclease</keyword>
<dbReference type="Gene3D" id="3.10.10.10">
    <property type="entry name" value="HIV Type 1 Reverse Transcriptase, subunit A, domain 1"/>
    <property type="match status" value="1"/>
</dbReference>
<keyword evidence="1" id="KW-0645">Protease</keyword>
<dbReference type="GO" id="GO:0015074">
    <property type="term" value="P:DNA integration"/>
    <property type="evidence" value="ECO:0007669"/>
    <property type="project" value="InterPro"/>
</dbReference>
<protein>
    <submittedName>
        <fullName evidence="11">Retrovirus-related Pol polyprotein from transposon 17.6</fullName>
    </submittedName>
</protein>
<keyword evidence="6" id="KW-0378">Hydrolase</keyword>
<dbReference type="Pfam" id="PF17921">
    <property type="entry name" value="Integrase_H2C2"/>
    <property type="match status" value="1"/>
</dbReference>
<dbReference type="CDD" id="cd01647">
    <property type="entry name" value="RT_LTR"/>
    <property type="match status" value="1"/>
</dbReference>
<dbReference type="EMBL" id="QGNW01000005">
    <property type="protein sequence ID" value="RVX21068.1"/>
    <property type="molecule type" value="Genomic_DNA"/>
</dbReference>
<evidence type="ECO:0000313" key="12">
    <source>
        <dbReference type="Proteomes" id="UP000288805"/>
    </source>
</evidence>
<accession>A0A438KIP1</accession>
<evidence type="ECO:0000259" key="9">
    <source>
        <dbReference type="PROSITE" id="PS50879"/>
    </source>
</evidence>
<dbReference type="InterPro" id="IPR043502">
    <property type="entry name" value="DNA/RNA_pol_sf"/>
</dbReference>
<dbReference type="Gene3D" id="1.10.340.70">
    <property type="match status" value="1"/>
</dbReference>
<evidence type="ECO:0000256" key="1">
    <source>
        <dbReference type="ARBA" id="ARBA00022670"/>
    </source>
</evidence>
<dbReference type="Pfam" id="PF13456">
    <property type="entry name" value="RVT_3"/>
    <property type="match status" value="1"/>
</dbReference>
<dbReference type="InterPro" id="IPR002156">
    <property type="entry name" value="RNaseH_domain"/>
</dbReference>
<dbReference type="AlphaFoldDB" id="A0A438KIP1"/>
<feature type="domain" description="Reverse transcriptase" evidence="8">
    <location>
        <begin position="72"/>
        <end position="251"/>
    </location>
</feature>
<dbReference type="Gene3D" id="3.30.420.10">
    <property type="entry name" value="Ribonuclease H-like superfamily/Ribonuclease H"/>
    <property type="match status" value="2"/>
</dbReference>
<dbReference type="GO" id="GO:0008233">
    <property type="term" value="F:peptidase activity"/>
    <property type="evidence" value="ECO:0007669"/>
    <property type="project" value="UniProtKB-KW"/>
</dbReference>
<dbReference type="Pfam" id="PF17919">
    <property type="entry name" value="RT_RNaseH_2"/>
    <property type="match status" value="1"/>
</dbReference>
<dbReference type="GO" id="GO:0003964">
    <property type="term" value="F:RNA-directed DNA polymerase activity"/>
    <property type="evidence" value="ECO:0007669"/>
    <property type="project" value="UniProtKB-KW"/>
</dbReference>
<keyword evidence="5" id="KW-0255">Endonuclease</keyword>
<keyword evidence="2" id="KW-0808">Transferase</keyword>
<dbReference type="InterPro" id="IPR041577">
    <property type="entry name" value="RT_RNaseH_2"/>
</dbReference>
<keyword evidence="7" id="KW-0695">RNA-directed DNA polymerase</keyword>
<dbReference type="Pfam" id="PF00665">
    <property type="entry name" value="rve"/>
    <property type="match status" value="1"/>
</dbReference>
<comment type="caution">
    <text evidence="11">The sequence shown here is derived from an EMBL/GenBank/DDBJ whole genome shotgun (WGS) entry which is preliminary data.</text>
</comment>
<evidence type="ECO:0000256" key="6">
    <source>
        <dbReference type="ARBA" id="ARBA00022801"/>
    </source>
</evidence>
<evidence type="ECO:0000259" key="10">
    <source>
        <dbReference type="PROSITE" id="PS50994"/>
    </source>
</evidence>
<dbReference type="PROSITE" id="PS50994">
    <property type="entry name" value="INTEGRASE"/>
    <property type="match status" value="1"/>
</dbReference>
<dbReference type="Pfam" id="PF00078">
    <property type="entry name" value="RVT_1"/>
    <property type="match status" value="1"/>
</dbReference>
<dbReference type="GO" id="GO:0003676">
    <property type="term" value="F:nucleic acid binding"/>
    <property type="evidence" value="ECO:0007669"/>
    <property type="project" value="InterPro"/>
</dbReference>
<dbReference type="InterPro" id="IPR000477">
    <property type="entry name" value="RT_dom"/>
</dbReference>
<proteinExistence type="predicted"/>
<keyword evidence="3" id="KW-0548">Nucleotidyltransferase</keyword>
<dbReference type="GO" id="GO:0004523">
    <property type="term" value="F:RNA-DNA hybrid ribonuclease activity"/>
    <property type="evidence" value="ECO:0007669"/>
    <property type="project" value="InterPro"/>
</dbReference>
<organism evidence="11 12">
    <name type="scientific">Vitis vinifera</name>
    <name type="common">Grape</name>
    <dbReference type="NCBI Taxonomy" id="29760"/>
    <lineage>
        <taxon>Eukaryota</taxon>
        <taxon>Viridiplantae</taxon>
        <taxon>Streptophyta</taxon>
        <taxon>Embryophyta</taxon>
        <taxon>Tracheophyta</taxon>
        <taxon>Spermatophyta</taxon>
        <taxon>Magnoliopsida</taxon>
        <taxon>eudicotyledons</taxon>
        <taxon>Gunneridae</taxon>
        <taxon>Pentapetalae</taxon>
        <taxon>rosids</taxon>
        <taxon>Vitales</taxon>
        <taxon>Vitaceae</taxon>
        <taxon>Viteae</taxon>
        <taxon>Vitis</taxon>
    </lineage>
</organism>
<evidence type="ECO:0000256" key="7">
    <source>
        <dbReference type="ARBA" id="ARBA00022918"/>
    </source>
</evidence>
<evidence type="ECO:0000256" key="2">
    <source>
        <dbReference type="ARBA" id="ARBA00022679"/>
    </source>
</evidence>
<dbReference type="PROSITE" id="PS50879">
    <property type="entry name" value="RNASE_H_1"/>
    <property type="match status" value="1"/>
</dbReference>
<feature type="domain" description="Integrase catalytic" evidence="10">
    <location>
        <begin position="765"/>
        <end position="924"/>
    </location>
</feature>
<dbReference type="CDD" id="cd09279">
    <property type="entry name" value="RNase_HI_like"/>
    <property type="match status" value="1"/>
</dbReference>
<dbReference type="SUPFAM" id="SSF56672">
    <property type="entry name" value="DNA/RNA polymerases"/>
    <property type="match status" value="1"/>
</dbReference>
<dbReference type="InterPro" id="IPR043128">
    <property type="entry name" value="Rev_trsase/Diguanyl_cyclase"/>
</dbReference>
<dbReference type="FunFam" id="3.10.10.10:FF:000007">
    <property type="entry name" value="Retrovirus-related Pol polyprotein from transposon 17.6-like Protein"/>
    <property type="match status" value="1"/>
</dbReference>
<evidence type="ECO:0000259" key="8">
    <source>
        <dbReference type="PROSITE" id="PS50878"/>
    </source>
</evidence>